<keyword evidence="1" id="KW-0812">Transmembrane</keyword>
<accession>A0AAD7F3U2</accession>
<evidence type="ECO:0000313" key="2">
    <source>
        <dbReference type="EMBL" id="KAJ7367897.1"/>
    </source>
</evidence>
<evidence type="ECO:0000256" key="1">
    <source>
        <dbReference type="SAM" id="Phobius"/>
    </source>
</evidence>
<organism evidence="2 3">
    <name type="scientific">Mycena albidolilacea</name>
    <dbReference type="NCBI Taxonomy" id="1033008"/>
    <lineage>
        <taxon>Eukaryota</taxon>
        <taxon>Fungi</taxon>
        <taxon>Dikarya</taxon>
        <taxon>Basidiomycota</taxon>
        <taxon>Agaricomycotina</taxon>
        <taxon>Agaricomycetes</taxon>
        <taxon>Agaricomycetidae</taxon>
        <taxon>Agaricales</taxon>
        <taxon>Marasmiineae</taxon>
        <taxon>Mycenaceae</taxon>
        <taxon>Mycena</taxon>
    </lineage>
</organism>
<dbReference type="AlphaFoldDB" id="A0AAD7F3U2"/>
<keyword evidence="1" id="KW-0472">Membrane</keyword>
<reference evidence="2" key="1">
    <citation type="submission" date="2023-03" db="EMBL/GenBank/DDBJ databases">
        <title>Massive genome expansion in bonnet fungi (Mycena s.s.) driven by repeated elements and novel gene families across ecological guilds.</title>
        <authorList>
            <consortium name="Lawrence Berkeley National Laboratory"/>
            <person name="Harder C.B."/>
            <person name="Miyauchi S."/>
            <person name="Viragh M."/>
            <person name="Kuo A."/>
            <person name="Thoen E."/>
            <person name="Andreopoulos B."/>
            <person name="Lu D."/>
            <person name="Skrede I."/>
            <person name="Drula E."/>
            <person name="Henrissat B."/>
            <person name="Morin E."/>
            <person name="Kohler A."/>
            <person name="Barry K."/>
            <person name="LaButti K."/>
            <person name="Morin E."/>
            <person name="Salamov A."/>
            <person name="Lipzen A."/>
            <person name="Mereny Z."/>
            <person name="Hegedus B."/>
            <person name="Baldrian P."/>
            <person name="Stursova M."/>
            <person name="Weitz H."/>
            <person name="Taylor A."/>
            <person name="Grigoriev I.V."/>
            <person name="Nagy L.G."/>
            <person name="Martin F."/>
            <person name="Kauserud H."/>
        </authorList>
    </citation>
    <scope>NUCLEOTIDE SEQUENCE</scope>
    <source>
        <strain evidence="2">CBHHK002</strain>
    </source>
</reference>
<feature type="transmembrane region" description="Helical" evidence="1">
    <location>
        <begin position="164"/>
        <end position="183"/>
    </location>
</feature>
<comment type="caution">
    <text evidence="2">The sequence shown here is derived from an EMBL/GenBank/DDBJ whole genome shotgun (WGS) entry which is preliminary data.</text>
</comment>
<keyword evidence="3" id="KW-1185">Reference proteome</keyword>
<protein>
    <submittedName>
        <fullName evidence="2">Uncharacterized protein</fullName>
    </submittedName>
</protein>
<dbReference type="EMBL" id="JARIHO010000001">
    <property type="protein sequence ID" value="KAJ7367897.1"/>
    <property type="molecule type" value="Genomic_DNA"/>
</dbReference>
<gene>
    <name evidence="2" type="ORF">DFH08DRAFT_796002</name>
</gene>
<name>A0AAD7F3U2_9AGAR</name>
<sequence length="241" mass="26838">MSGFLGVCRRSICWRDLVTIKTHLFLPSTASRSSTDDCPSIGLWSTFFFTPHSFPAILVLKSCLALTVLDFINCSTLDADNLCSRLHRFPHRIDYTLIPAPLDLSLPLKTEKDALPAIIVTPSSPSSARDFSIAFLAPPPKPSVRERLGSYAPFITPFGFQRKARTMIILSLIFFVLICHVVTHRLAARRPHLEFSVQTGDAHLVDTSFGWFIRSVWGEDGDGAPDAKREFVVDEFPSLTS</sequence>
<dbReference type="Proteomes" id="UP001218218">
    <property type="component" value="Unassembled WGS sequence"/>
</dbReference>
<keyword evidence="1" id="KW-1133">Transmembrane helix</keyword>
<proteinExistence type="predicted"/>
<evidence type="ECO:0000313" key="3">
    <source>
        <dbReference type="Proteomes" id="UP001218218"/>
    </source>
</evidence>